<name>A0A6M3IUA8_9ZZZZ</name>
<evidence type="ECO:0000313" key="1">
    <source>
        <dbReference type="EMBL" id="QJA60132.1"/>
    </source>
</evidence>
<sequence length="222" mass="25875">MGNYTYENFQSYLKLETYNRDDLESPTDYYALWINQAYINLATRKDLYFPELEKFASATTADGVAYVEIPEKTLFVRTVFDDDNGTKLVRISWLNYIKKTDRDDSDAEGKPTKWVHSGGGTDRGRVYLYQTPDDAYDLTVYYRAVPDRLANDADTTDIGEEWDEIILKLAVSQSLARLKEYDKAKEEKEIVDDMIKNLKGVYDRENIDRNDILKPHPGYLRR</sequence>
<proteinExistence type="predicted"/>
<dbReference type="AlphaFoldDB" id="A0A6M3IUA8"/>
<dbReference type="EMBL" id="MT141397">
    <property type="protein sequence ID" value="QJA60132.1"/>
    <property type="molecule type" value="Genomic_DNA"/>
</dbReference>
<dbReference type="Pfam" id="PF24175">
    <property type="entry name" value="SU10_adaptor"/>
    <property type="match status" value="1"/>
</dbReference>
<dbReference type="InterPro" id="IPR056209">
    <property type="entry name" value="SU10_adaptor"/>
</dbReference>
<accession>A0A6M3IUA8</accession>
<organism evidence="1">
    <name type="scientific">viral metagenome</name>
    <dbReference type="NCBI Taxonomy" id="1070528"/>
    <lineage>
        <taxon>unclassified sequences</taxon>
        <taxon>metagenomes</taxon>
        <taxon>organismal metagenomes</taxon>
    </lineage>
</organism>
<gene>
    <name evidence="1" type="ORF">MM415B01181_0005</name>
</gene>
<reference evidence="1" key="1">
    <citation type="submission" date="2020-03" db="EMBL/GenBank/DDBJ databases">
        <title>The deep terrestrial virosphere.</title>
        <authorList>
            <person name="Holmfeldt K."/>
            <person name="Nilsson E."/>
            <person name="Simone D."/>
            <person name="Lopez-Fernandez M."/>
            <person name="Wu X."/>
            <person name="de Brujin I."/>
            <person name="Lundin D."/>
            <person name="Andersson A."/>
            <person name="Bertilsson S."/>
            <person name="Dopson M."/>
        </authorList>
    </citation>
    <scope>NUCLEOTIDE SEQUENCE</scope>
    <source>
        <strain evidence="1">MM415B01181</strain>
    </source>
</reference>
<protein>
    <submittedName>
        <fullName evidence="1">Uncharacterized protein</fullName>
    </submittedName>
</protein>